<dbReference type="EnsemblMetazoa" id="RPRC007704-RA">
    <property type="protein sequence ID" value="RPRC007704-PA"/>
    <property type="gene ID" value="RPRC007704"/>
</dbReference>
<dbReference type="Proteomes" id="UP000015103">
    <property type="component" value="Unassembled WGS sequence"/>
</dbReference>
<evidence type="ECO:0000256" key="2">
    <source>
        <dbReference type="ARBA" id="ARBA00001946"/>
    </source>
</evidence>
<feature type="domain" description="PPM-type phosphatase" evidence="10">
    <location>
        <begin position="23"/>
        <end position="286"/>
    </location>
</feature>
<reference evidence="12" key="3">
    <citation type="submission" date="2015-05" db="UniProtKB">
        <authorList>
            <consortium name="EnsemblMetazoa"/>
        </authorList>
    </citation>
    <scope>IDENTIFICATION</scope>
</reference>
<dbReference type="PROSITE" id="PS51746">
    <property type="entry name" value="PPM_2"/>
    <property type="match status" value="1"/>
</dbReference>
<dbReference type="FunCoup" id="R4G4Y8">
    <property type="interactions" value="724"/>
</dbReference>
<comment type="cofactor">
    <cofactor evidence="2">
        <name>Mg(2+)</name>
        <dbReference type="ChEBI" id="CHEBI:18420"/>
    </cofactor>
</comment>
<evidence type="ECO:0000256" key="1">
    <source>
        <dbReference type="ARBA" id="ARBA00001936"/>
    </source>
</evidence>
<dbReference type="InParanoid" id="R4G4Y8"/>
<dbReference type="FunFam" id="3.60.40.10:FF:000016">
    <property type="entry name" value="Protein phosphatase 2C"/>
    <property type="match status" value="1"/>
</dbReference>
<evidence type="ECO:0000259" key="10">
    <source>
        <dbReference type="PROSITE" id="PS51746"/>
    </source>
</evidence>
<dbReference type="SUPFAM" id="SSF81606">
    <property type="entry name" value="PP2C-like"/>
    <property type="match status" value="1"/>
</dbReference>
<dbReference type="Pfam" id="PF00481">
    <property type="entry name" value="PP2C"/>
    <property type="match status" value="1"/>
</dbReference>
<reference evidence="11" key="1">
    <citation type="submission" date="2013-04" db="EMBL/GenBank/DDBJ databases">
        <title>An insight into the transcriptome of the digestive tract of the blood sucking bug, Rhodnius prolixus.</title>
        <authorList>
            <person name="Ribeiro J.M.C."/>
            <person name="Genta F.A."/>
            <person name="Sorgine M.H.F."/>
            <person name="Paiva-Silva G.O."/>
            <person name="Majerowicz D."/>
            <person name="Medeiros M."/>
            <person name="Koerich L."/>
            <person name="Terra W.R."/>
            <person name="Ferreira C."/>
            <person name="Pimentel A.C."/>
            <person name="Bisch P.M."/>
            <person name="Diniz M.M.P."/>
            <person name="Nascimento R."/>
            <person name="Salmon D."/>
            <person name="Silber A.M."/>
            <person name="Alves M."/>
            <person name="Oliveira M.F."/>
            <person name="Gondim K.C."/>
            <person name="Silva Neto M.A.C."/>
            <person name="Atella G.C."/>
            <person name="Araujo H."/>
            <person name="Dias F.S."/>
            <person name="Polycarpo C.R."/>
            <person name="Fampa P."/>
            <person name="Melo A.C."/>
            <person name="Tanaka A.S."/>
            <person name="Balczun C."/>
            <person name="Oliveira J.H.M."/>
            <person name="Goncalves R."/>
            <person name="Lazoski C."/>
            <person name="Pereira M.A."/>
            <person name="Rivera-Pomar R."/>
            <person name="Diambra L."/>
            <person name="Schaub G.A."/>
            <person name="Garcia E.S."/>
            <person name="Azambuja P."/>
            <person name="Braz G.R.C."/>
            <person name="Oliveira P.L."/>
        </authorList>
    </citation>
    <scope>NUCLEOTIDE SEQUENCE</scope>
</reference>
<keyword evidence="8" id="KW-0464">Manganese</keyword>
<dbReference type="PROSITE" id="PS01032">
    <property type="entry name" value="PPM_1"/>
    <property type="match status" value="1"/>
</dbReference>
<evidence type="ECO:0000313" key="11">
    <source>
        <dbReference type="EMBL" id="JAA77159.1"/>
    </source>
</evidence>
<dbReference type="GO" id="GO:0046872">
    <property type="term" value="F:metal ion binding"/>
    <property type="evidence" value="ECO:0007669"/>
    <property type="project" value="UniProtKB-KW"/>
</dbReference>
<keyword evidence="13" id="KW-1185">Reference proteome</keyword>
<reference evidence="13" key="2">
    <citation type="submission" date="2015-04" db="EMBL/GenBank/DDBJ databases">
        <authorList>
            <person name="Wilson R.K."/>
            <person name="Warren W."/>
            <person name="Dotson E."/>
            <person name="Oliveira P.L."/>
        </authorList>
    </citation>
    <scope>NUCLEOTIDE SEQUENCE</scope>
</reference>
<comment type="similarity">
    <text evidence="3 9">Belongs to the PP2C family.</text>
</comment>
<organism evidence="11">
    <name type="scientific">Rhodnius prolixus</name>
    <name type="common">Triatomid bug</name>
    <dbReference type="NCBI Taxonomy" id="13249"/>
    <lineage>
        <taxon>Eukaryota</taxon>
        <taxon>Metazoa</taxon>
        <taxon>Ecdysozoa</taxon>
        <taxon>Arthropoda</taxon>
        <taxon>Hexapoda</taxon>
        <taxon>Insecta</taxon>
        <taxon>Pterygota</taxon>
        <taxon>Neoptera</taxon>
        <taxon>Paraneoptera</taxon>
        <taxon>Hemiptera</taxon>
        <taxon>Heteroptera</taxon>
        <taxon>Panheteroptera</taxon>
        <taxon>Cimicomorpha</taxon>
        <taxon>Reduviidae</taxon>
        <taxon>Triatominae</taxon>
        <taxon>Rhodnius</taxon>
    </lineage>
</organism>
<proteinExistence type="evidence at transcript level"/>
<dbReference type="HOGENOM" id="CLU_013173_4_1_1"/>
<dbReference type="AlphaFoldDB" id="R4G4Y8"/>
<evidence type="ECO:0000313" key="13">
    <source>
        <dbReference type="Proteomes" id="UP000015103"/>
    </source>
</evidence>
<evidence type="ECO:0000256" key="4">
    <source>
        <dbReference type="ARBA" id="ARBA00013081"/>
    </source>
</evidence>
<dbReference type="InterPro" id="IPR001932">
    <property type="entry name" value="PPM-type_phosphatase-like_dom"/>
</dbReference>
<comment type="cofactor">
    <cofactor evidence="1">
        <name>Mn(2+)</name>
        <dbReference type="ChEBI" id="CHEBI:29035"/>
    </cofactor>
</comment>
<dbReference type="GO" id="GO:0004722">
    <property type="term" value="F:protein serine/threonine phosphatase activity"/>
    <property type="evidence" value="ECO:0007669"/>
    <property type="project" value="UniProtKB-EC"/>
</dbReference>
<dbReference type="Gene3D" id="3.60.40.10">
    <property type="entry name" value="PPM-type phosphatase domain"/>
    <property type="match status" value="1"/>
</dbReference>
<dbReference type="PANTHER" id="PTHR13832:SF565">
    <property type="entry name" value="AT28366P-RELATED"/>
    <property type="match status" value="1"/>
</dbReference>
<dbReference type="InterPro" id="IPR036457">
    <property type="entry name" value="PPM-type-like_dom_sf"/>
</dbReference>
<evidence type="ECO:0000256" key="5">
    <source>
        <dbReference type="ARBA" id="ARBA00022723"/>
    </source>
</evidence>
<dbReference type="OMA" id="TKRPEYR"/>
<keyword evidence="7 9" id="KW-0904">Protein phosphatase</keyword>
<evidence type="ECO:0000256" key="3">
    <source>
        <dbReference type="ARBA" id="ARBA00006702"/>
    </source>
</evidence>
<sequence length="311" mass="34527">MGQTLSEPVTSKETTFCKNDSLIAGASSMQGWRMYMEDSHIVLLSLPDDPEASFFGVFDGHGGSRISSFAGRHLHKYITRQECYRSGDIKTAIELGFLDLDNEMKEDKQLRNDMSGTTAVIVLIREGVVYCGNAGDSRAIACVDGTVVPLSYDHKPNKNEESQRIKHAGGFIEHNRVNGSLALSRALGDYAFKQNINRTQQEQIISPFPEVAVNKITDKWEFILLACDGIWDVLSNEEAVHFVREHLLAGTEPDVICEELMNECLSSTNQASGIGCDNMTAVLITFYTISRKTGGKKDFDPFVVQLFANRQ</sequence>
<name>R4G4Y8_RHOPR</name>
<evidence type="ECO:0000256" key="8">
    <source>
        <dbReference type="ARBA" id="ARBA00023211"/>
    </source>
</evidence>
<dbReference type="EC" id="3.1.3.16" evidence="4"/>
<dbReference type="CDD" id="cd00143">
    <property type="entry name" value="PP2Cc"/>
    <property type="match status" value="1"/>
</dbReference>
<dbReference type="InterPro" id="IPR000222">
    <property type="entry name" value="PP2C_BS"/>
</dbReference>
<evidence type="ECO:0000256" key="6">
    <source>
        <dbReference type="ARBA" id="ARBA00022801"/>
    </source>
</evidence>
<accession>R4G4Y8</accession>
<protein>
    <recommendedName>
        <fullName evidence="4">protein-serine/threonine phosphatase</fullName>
        <ecNumber evidence="4">3.1.3.16</ecNumber>
    </recommendedName>
</protein>
<dbReference type="EMBL" id="GAHY01000351">
    <property type="protein sequence ID" value="JAA77159.1"/>
    <property type="molecule type" value="mRNA"/>
</dbReference>
<dbReference type="EMBL" id="ACPB03012090">
    <property type="status" value="NOT_ANNOTATED_CDS"/>
    <property type="molecule type" value="Genomic_DNA"/>
</dbReference>
<keyword evidence="6 9" id="KW-0378">Hydrolase</keyword>
<dbReference type="SMART" id="SM00332">
    <property type="entry name" value="PP2Cc"/>
    <property type="match status" value="1"/>
</dbReference>
<dbReference type="eggNOG" id="KOG0698">
    <property type="taxonomic scope" value="Eukaryota"/>
</dbReference>
<evidence type="ECO:0000256" key="7">
    <source>
        <dbReference type="ARBA" id="ARBA00022912"/>
    </source>
</evidence>
<dbReference type="STRING" id="13249.R4G4Y8"/>
<keyword evidence="5" id="KW-0479">Metal-binding</keyword>
<dbReference type="PANTHER" id="PTHR13832">
    <property type="entry name" value="PROTEIN PHOSPHATASE 2C"/>
    <property type="match status" value="1"/>
</dbReference>
<evidence type="ECO:0000256" key="9">
    <source>
        <dbReference type="RuleBase" id="RU003465"/>
    </source>
</evidence>
<dbReference type="VEuPathDB" id="VectorBase:RPRC007704"/>
<dbReference type="InterPro" id="IPR015655">
    <property type="entry name" value="PP2C"/>
</dbReference>
<evidence type="ECO:0000313" key="12">
    <source>
        <dbReference type="EnsemblMetazoa" id="RPRC007704-PA"/>
    </source>
</evidence>